<evidence type="ECO:0000313" key="2">
    <source>
        <dbReference type="Proteomes" id="UP000030753"/>
    </source>
</evidence>
<dbReference type="AlphaFoldDB" id="W9HSE0"/>
<sequence>MLQAHPGPLPPVHCNYIGVYGVFEAFENIVAQFDSVFQPTSSYRDFWPEVEEVAMILQRGQLDFNKIRNLGSVLFTFIRWRLDVFCGGVSFFSIYDESLSWICKVVDLAEESNVKFTVLTTLRKIIDRSKAFEVARLGGWTNGRMSTGKAGDNKDEKGSDKLGGHDFDITTMTEIERWRHEDKWHCAARIQ</sequence>
<dbReference type="OrthoDB" id="10037289at2759"/>
<accession>W9HSE0</accession>
<protein>
    <submittedName>
        <fullName evidence="1">Uncharacterized protein</fullName>
    </submittedName>
</protein>
<name>W9HSE0_FUSOX</name>
<evidence type="ECO:0000313" key="1">
    <source>
        <dbReference type="EMBL" id="EWY83749.1"/>
    </source>
</evidence>
<dbReference type="HOGENOM" id="CLU_122471_0_0_1"/>
<reference evidence="1 2" key="1">
    <citation type="submission" date="2011-06" db="EMBL/GenBank/DDBJ databases">
        <title>The Genome Sequence of Fusarium oxysporum FOSC 3-a.</title>
        <authorList>
            <consortium name="The Broad Institute Genome Sequencing Platform"/>
            <person name="Ma L.-J."/>
            <person name="Gale L.R."/>
            <person name="Schwartz D.C."/>
            <person name="Zhou S."/>
            <person name="Corby-Kistler H."/>
            <person name="Young S.K."/>
            <person name="Zeng Q."/>
            <person name="Gargeya S."/>
            <person name="Fitzgerald M."/>
            <person name="Haas B."/>
            <person name="Abouelleil A."/>
            <person name="Alvarado L."/>
            <person name="Arachchi H.M."/>
            <person name="Berlin A."/>
            <person name="Brown A."/>
            <person name="Chapman S.B."/>
            <person name="Chen Z."/>
            <person name="Dunbar C."/>
            <person name="Freedman E."/>
            <person name="Gearin G."/>
            <person name="Gellesch M."/>
            <person name="Goldberg J."/>
            <person name="Griggs A."/>
            <person name="Gujja S."/>
            <person name="Heiman D."/>
            <person name="Howarth C."/>
            <person name="Larson L."/>
            <person name="Lui A."/>
            <person name="MacDonald P.J.P."/>
            <person name="Mehta T."/>
            <person name="Montmayeur A."/>
            <person name="Murphy C."/>
            <person name="Neiman D."/>
            <person name="Pearson M."/>
            <person name="Priest M."/>
            <person name="Roberts A."/>
            <person name="Saif S."/>
            <person name="Shea T."/>
            <person name="Shenoy N."/>
            <person name="Sisk P."/>
            <person name="Stolte C."/>
            <person name="Sykes S."/>
            <person name="Wortman J."/>
            <person name="Nusbaum C."/>
            <person name="Birren B."/>
        </authorList>
    </citation>
    <scope>NUCLEOTIDE SEQUENCE [LARGE SCALE GENOMIC DNA]</scope>
    <source>
        <strain evidence="2">FOSC 3-a</strain>
    </source>
</reference>
<organism evidence="1 2">
    <name type="scientific">Fusarium oxysporum NRRL 32931</name>
    <dbReference type="NCBI Taxonomy" id="660029"/>
    <lineage>
        <taxon>Eukaryota</taxon>
        <taxon>Fungi</taxon>
        <taxon>Dikarya</taxon>
        <taxon>Ascomycota</taxon>
        <taxon>Pezizomycotina</taxon>
        <taxon>Sordariomycetes</taxon>
        <taxon>Hypocreomycetidae</taxon>
        <taxon>Hypocreales</taxon>
        <taxon>Nectriaceae</taxon>
        <taxon>Fusarium</taxon>
        <taxon>Fusarium oxysporum species complex</taxon>
    </lineage>
</organism>
<dbReference type="EMBL" id="JH717847">
    <property type="protein sequence ID" value="EWY83749.1"/>
    <property type="molecule type" value="Genomic_DNA"/>
</dbReference>
<proteinExistence type="predicted"/>
<gene>
    <name evidence="1" type="ORF">FOYG_13541</name>
</gene>
<dbReference type="Proteomes" id="UP000030753">
    <property type="component" value="Unassembled WGS sequence"/>
</dbReference>